<feature type="region of interest" description="Disordered" evidence="1">
    <location>
        <begin position="1"/>
        <end position="25"/>
    </location>
</feature>
<protein>
    <submittedName>
        <fullName evidence="2">Uncharacterized protein</fullName>
    </submittedName>
</protein>
<feature type="region of interest" description="Disordered" evidence="1">
    <location>
        <begin position="49"/>
        <end position="71"/>
    </location>
</feature>
<accession>A0ABQ8JN59</accession>
<evidence type="ECO:0000313" key="2">
    <source>
        <dbReference type="EMBL" id="KAH9423989.1"/>
    </source>
</evidence>
<proteinExistence type="predicted"/>
<feature type="compositionally biased region" description="Low complexity" evidence="1">
    <location>
        <begin position="49"/>
        <end position="58"/>
    </location>
</feature>
<name>A0ABQ8JN59_DERPT</name>
<organism evidence="2 3">
    <name type="scientific">Dermatophagoides pteronyssinus</name>
    <name type="common">European house dust mite</name>
    <dbReference type="NCBI Taxonomy" id="6956"/>
    <lineage>
        <taxon>Eukaryota</taxon>
        <taxon>Metazoa</taxon>
        <taxon>Ecdysozoa</taxon>
        <taxon>Arthropoda</taxon>
        <taxon>Chelicerata</taxon>
        <taxon>Arachnida</taxon>
        <taxon>Acari</taxon>
        <taxon>Acariformes</taxon>
        <taxon>Sarcoptiformes</taxon>
        <taxon>Astigmata</taxon>
        <taxon>Psoroptidia</taxon>
        <taxon>Analgoidea</taxon>
        <taxon>Pyroglyphidae</taxon>
        <taxon>Dermatophagoidinae</taxon>
        <taxon>Dermatophagoides</taxon>
    </lineage>
</organism>
<evidence type="ECO:0000313" key="3">
    <source>
        <dbReference type="Proteomes" id="UP000887458"/>
    </source>
</evidence>
<evidence type="ECO:0000256" key="1">
    <source>
        <dbReference type="SAM" id="MobiDB-lite"/>
    </source>
</evidence>
<comment type="caution">
    <text evidence="2">The sequence shown here is derived from an EMBL/GenBank/DDBJ whole genome shotgun (WGS) entry which is preliminary data.</text>
</comment>
<reference evidence="2 3" key="1">
    <citation type="journal article" date="2018" name="J. Allergy Clin. Immunol.">
        <title>High-quality assembly of Dermatophagoides pteronyssinus genome and transcriptome reveals a wide range of novel allergens.</title>
        <authorList>
            <person name="Liu X.Y."/>
            <person name="Yang K.Y."/>
            <person name="Wang M.Q."/>
            <person name="Kwok J.S."/>
            <person name="Zeng X."/>
            <person name="Yang Z."/>
            <person name="Xiao X.J."/>
            <person name="Lau C.P."/>
            <person name="Li Y."/>
            <person name="Huang Z.M."/>
            <person name="Ba J.G."/>
            <person name="Yim A.K."/>
            <person name="Ouyang C.Y."/>
            <person name="Ngai S.M."/>
            <person name="Chan T.F."/>
            <person name="Leung E.L."/>
            <person name="Liu L."/>
            <person name="Liu Z.G."/>
            <person name="Tsui S.K."/>
        </authorList>
    </citation>
    <scope>NUCLEOTIDE SEQUENCE [LARGE SCALE GENOMIC DNA]</scope>
    <source>
        <tissue evidence="2">Whole mite body</tissue>
    </source>
</reference>
<dbReference type="Proteomes" id="UP000887458">
    <property type="component" value="Unassembled WGS sequence"/>
</dbReference>
<keyword evidence="3" id="KW-1185">Reference proteome</keyword>
<sequence length="174" mass="20133">MPKSKSKKSKSSKSSSTSENTETINHGELCKENLDFFFKIFDLVPPPTLSSLDSSSSTNQRENDDPDSNDNDYDTIRKLLLIVIQMALEIVRKHLNNSNQQLKTIYVQQSYLENCQRFTHNRDGGSEQTNHRPQLPNEKLKELNEIFDIIKSIMNEMRDVVLFIQGFYLNDNDD</sequence>
<gene>
    <name evidence="2" type="ORF">DERP_005574</name>
</gene>
<feature type="compositionally biased region" description="Basic residues" evidence="1">
    <location>
        <begin position="1"/>
        <end position="11"/>
    </location>
</feature>
<dbReference type="EMBL" id="NJHN03000031">
    <property type="protein sequence ID" value="KAH9423989.1"/>
    <property type="molecule type" value="Genomic_DNA"/>
</dbReference>
<reference evidence="2 3" key="2">
    <citation type="journal article" date="2022" name="Mol. Biol. Evol.">
        <title>Comparative Genomics Reveals Insights into the Divergent Evolution of Astigmatic Mites and Household Pest Adaptations.</title>
        <authorList>
            <person name="Xiong Q."/>
            <person name="Wan A.T."/>
            <person name="Liu X."/>
            <person name="Fung C.S."/>
            <person name="Xiao X."/>
            <person name="Malainual N."/>
            <person name="Hou J."/>
            <person name="Wang L."/>
            <person name="Wang M."/>
            <person name="Yang K.Y."/>
            <person name="Cui Y."/>
            <person name="Leung E.L."/>
            <person name="Nong W."/>
            <person name="Shin S.K."/>
            <person name="Au S.W."/>
            <person name="Jeong K.Y."/>
            <person name="Chew F.T."/>
            <person name="Hui J.H."/>
            <person name="Leung T.F."/>
            <person name="Tungtrongchitr A."/>
            <person name="Zhong N."/>
            <person name="Liu Z."/>
            <person name="Tsui S.K."/>
        </authorList>
    </citation>
    <scope>NUCLEOTIDE SEQUENCE [LARGE SCALE GENOMIC DNA]</scope>
    <source>
        <strain evidence="2">Derp</strain>
    </source>
</reference>